<name>A0A0P1GYI9_9RHOB</name>
<dbReference type="PANTHER" id="PTHR37828">
    <property type="entry name" value="GSR2449 PROTEIN"/>
    <property type="match status" value="1"/>
</dbReference>
<dbReference type="PANTHER" id="PTHR37828:SF1">
    <property type="entry name" value="YCII-RELATED DOMAIN-CONTAINING PROTEIN"/>
    <property type="match status" value="1"/>
</dbReference>
<dbReference type="RefSeq" id="WP_058291199.1">
    <property type="nucleotide sequence ID" value="NZ_CYSD01000042.1"/>
</dbReference>
<reference evidence="3 4" key="1">
    <citation type="submission" date="2015-09" db="EMBL/GenBank/DDBJ databases">
        <authorList>
            <consortium name="Swine Surveillance"/>
        </authorList>
    </citation>
    <scope>NUCLEOTIDE SEQUENCE [LARGE SCALE GENOMIC DNA]</scope>
    <source>
        <strain evidence="3 4">CECT 7557</strain>
    </source>
</reference>
<dbReference type="Pfam" id="PF03795">
    <property type="entry name" value="YCII"/>
    <property type="match status" value="1"/>
</dbReference>
<dbReference type="SUPFAM" id="SSF54909">
    <property type="entry name" value="Dimeric alpha+beta barrel"/>
    <property type="match status" value="1"/>
</dbReference>
<sequence>MFFILLRFSIHADRVAEFLEAHTAWLAQGFEEGVFLSAGAMSDGDGEAILAVAEDLAAVEARVARDPFVIEGVMEVEITGMAPTMLDDRLSFLLGEG</sequence>
<accession>A0A0P1GYI9</accession>
<dbReference type="Gene3D" id="3.30.70.1060">
    <property type="entry name" value="Dimeric alpha+beta barrel"/>
    <property type="match status" value="1"/>
</dbReference>
<dbReference type="AlphaFoldDB" id="A0A0P1GYI9"/>
<dbReference type="EMBL" id="CYSD01000042">
    <property type="protein sequence ID" value="CUH81027.1"/>
    <property type="molecule type" value="Genomic_DNA"/>
</dbReference>
<dbReference type="STRING" id="928856.SAMN04488049_10220"/>
<protein>
    <submittedName>
        <fullName evidence="3">YciI-like protein</fullName>
    </submittedName>
</protein>
<evidence type="ECO:0000313" key="3">
    <source>
        <dbReference type="EMBL" id="CUH81027.1"/>
    </source>
</evidence>
<evidence type="ECO:0000313" key="4">
    <source>
        <dbReference type="Proteomes" id="UP000052022"/>
    </source>
</evidence>
<evidence type="ECO:0000259" key="2">
    <source>
        <dbReference type="Pfam" id="PF03795"/>
    </source>
</evidence>
<gene>
    <name evidence="3" type="ORF">TRM7557_03185</name>
</gene>
<proteinExistence type="inferred from homology"/>
<dbReference type="InterPro" id="IPR011008">
    <property type="entry name" value="Dimeric_a/b-barrel"/>
</dbReference>
<keyword evidence="4" id="KW-1185">Reference proteome</keyword>
<organism evidence="3 4">
    <name type="scientific">Tritonibacter multivorans</name>
    <dbReference type="NCBI Taxonomy" id="928856"/>
    <lineage>
        <taxon>Bacteria</taxon>
        <taxon>Pseudomonadati</taxon>
        <taxon>Pseudomonadota</taxon>
        <taxon>Alphaproteobacteria</taxon>
        <taxon>Rhodobacterales</taxon>
        <taxon>Paracoccaceae</taxon>
        <taxon>Tritonibacter</taxon>
    </lineage>
</organism>
<dbReference type="OrthoDB" id="9814407at2"/>
<feature type="domain" description="YCII-related" evidence="2">
    <location>
        <begin position="1"/>
        <end position="79"/>
    </location>
</feature>
<evidence type="ECO:0000256" key="1">
    <source>
        <dbReference type="ARBA" id="ARBA00007689"/>
    </source>
</evidence>
<dbReference type="Proteomes" id="UP000052022">
    <property type="component" value="Unassembled WGS sequence"/>
</dbReference>
<comment type="similarity">
    <text evidence="1">Belongs to the YciI family.</text>
</comment>
<dbReference type="InterPro" id="IPR005545">
    <property type="entry name" value="YCII"/>
</dbReference>